<sequence>MKNAKTSLMRTLVFGVVLFSAILLIAADNSKEITNKFTVTTGSYLLLENVNGDVVITSWNKNEIDVKAKLRANNEEALSNTNLKMEQVGNEVRIEVKYKEFNKDGFWAFIKYLKHMGHGANATVDFDIKVPAYLHLKSIDTVNGDVRISKVSGNVNVETVNGEIELVEVGKRVTADTVNGSIDVIMSTLEDDVKLETVNGRIRIYLPGEINADVKAENINGSIKTDFPLTVSGKIAGKEIYGKIGRGGNTISCETINGSIQILKKEETEKKPKILESPTP</sequence>
<evidence type="ECO:0000313" key="2">
    <source>
        <dbReference type="EMBL" id="OGF66883.1"/>
    </source>
</evidence>
<dbReference type="EMBL" id="MFGW01000079">
    <property type="protein sequence ID" value="OGF66883.1"/>
    <property type="molecule type" value="Genomic_DNA"/>
</dbReference>
<feature type="domain" description="DUF4097" evidence="1">
    <location>
        <begin position="138"/>
        <end position="262"/>
    </location>
</feature>
<gene>
    <name evidence="2" type="ORF">A2Y62_01415</name>
</gene>
<evidence type="ECO:0000313" key="3">
    <source>
        <dbReference type="Proteomes" id="UP000178943"/>
    </source>
</evidence>
<comment type="caution">
    <text evidence="2">The sequence shown here is derived from an EMBL/GenBank/DDBJ whole genome shotgun (WGS) entry which is preliminary data.</text>
</comment>
<proteinExistence type="predicted"/>
<accession>A0A1F5VU72</accession>
<organism evidence="2 3">
    <name type="scientific">Candidatus Fischerbacteria bacterium RBG_13_37_8</name>
    <dbReference type="NCBI Taxonomy" id="1817863"/>
    <lineage>
        <taxon>Bacteria</taxon>
        <taxon>Candidatus Fischeribacteriota</taxon>
    </lineage>
</organism>
<name>A0A1F5VU72_9BACT</name>
<dbReference type="STRING" id="1817863.A2Y62_01415"/>
<dbReference type="Pfam" id="PF13349">
    <property type="entry name" value="DUF4097"/>
    <property type="match status" value="1"/>
</dbReference>
<evidence type="ECO:0000259" key="1">
    <source>
        <dbReference type="Pfam" id="PF13349"/>
    </source>
</evidence>
<dbReference type="InterPro" id="IPR025164">
    <property type="entry name" value="Toastrack_DUF4097"/>
</dbReference>
<reference evidence="2 3" key="1">
    <citation type="journal article" date="2016" name="Nat. Commun.">
        <title>Thousands of microbial genomes shed light on interconnected biogeochemical processes in an aquifer system.</title>
        <authorList>
            <person name="Anantharaman K."/>
            <person name="Brown C.T."/>
            <person name="Hug L.A."/>
            <person name="Sharon I."/>
            <person name="Castelle C.J."/>
            <person name="Probst A.J."/>
            <person name="Thomas B.C."/>
            <person name="Singh A."/>
            <person name="Wilkins M.J."/>
            <person name="Karaoz U."/>
            <person name="Brodie E.L."/>
            <person name="Williams K.H."/>
            <person name="Hubbard S.S."/>
            <person name="Banfield J.F."/>
        </authorList>
    </citation>
    <scope>NUCLEOTIDE SEQUENCE [LARGE SCALE GENOMIC DNA]</scope>
</reference>
<dbReference type="Proteomes" id="UP000178943">
    <property type="component" value="Unassembled WGS sequence"/>
</dbReference>
<protein>
    <recommendedName>
        <fullName evidence="1">DUF4097 domain-containing protein</fullName>
    </recommendedName>
</protein>
<dbReference type="AlphaFoldDB" id="A0A1F5VU72"/>